<comment type="subcellular location">
    <subcellularLocation>
        <location evidence="1">Membrane</location>
        <topology evidence="1">Multi-pass membrane protein</topology>
    </subcellularLocation>
</comment>
<dbReference type="InterPro" id="IPR011547">
    <property type="entry name" value="SLC26A/SulP_dom"/>
</dbReference>
<dbReference type="OMA" id="PALYWIP"/>
<evidence type="ECO:0000313" key="10">
    <source>
        <dbReference type="RefSeq" id="XP_072612995.1"/>
    </source>
</evidence>
<gene>
    <name evidence="9 10" type="primary">SLC26A2</name>
</gene>
<evidence type="ECO:0000313" key="8">
    <source>
        <dbReference type="Proteomes" id="UP001652641"/>
    </source>
</evidence>
<name>A0ABM5ADZ0_VULVU</name>
<evidence type="ECO:0000256" key="4">
    <source>
        <dbReference type="ARBA" id="ARBA00023136"/>
    </source>
</evidence>
<dbReference type="InterPro" id="IPR001902">
    <property type="entry name" value="SLC26A/SulP_fam"/>
</dbReference>
<feature type="transmembrane region" description="Helical" evidence="6">
    <location>
        <begin position="422"/>
        <end position="444"/>
    </location>
</feature>
<dbReference type="InterPro" id="IPR018045">
    <property type="entry name" value="S04_transporter_CS"/>
</dbReference>
<keyword evidence="2 6" id="KW-0812">Transmembrane</keyword>
<dbReference type="Pfam" id="PF00916">
    <property type="entry name" value="Sulfate_transp"/>
    <property type="match status" value="1"/>
</dbReference>
<dbReference type="Proteomes" id="UP001652641">
    <property type="component" value="Chromosome 4"/>
</dbReference>
<reference evidence="9 10" key="1">
    <citation type="submission" date="2025-05" db="UniProtKB">
        <authorList>
            <consortium name="RefSeq"/>
        </authorList>
    </citation>
    <scope>IDENTIFICATION</scope>
    <source>
        <tissue evidence="9 10">Cell line</tissue>
    </source>
</reference>
<feature type="transmembrane region" description="Helical" evidence="6">
    <location>
        <begin position="275"/>
        <end position="296"/>
    </location>
</feature>
<sequence length="742" mass="81998">MSLESKQQHDLSLKNSVEGNDQHSPLSNMHPELEKQSSTDFKQFEVNDQCTLYRRIHMEPREKSSTNFKQFVIKKLQKSCQCSPAKAKNMIFDFLPVLRWLPKYDLKKNILGDVMSGLIVGILLVPQSIAYSLLAGQEPIYGLYTSFFASIIYFLLGTSRHISVGIFGILCLMIGEVVDRELHKAGYDTADNAPSDLGLVLNGSTLLNQTSDWICDRSCYAIAVGSTVTFMAGVYQVAMGFFQVGFVSVYLSDALLSGFVTGASFTILTSQAKYLLGLSLPRSNGVGSLITTWIHIFKNIHKTNICDLITSLLCLLVLLPTKELNEHFKSKLKAPIPTELIVVVAATLASHFGKLNEKYNTSIAGSIPTGFMPPTAPDWNLIPSLAVDAIAISIIGFAITVSLSEMFAKKHGYSVKANQEMYAIGFCNIIPSFFHCFTTSAALAKTLVKESTGCQTQLSGVVTAMVLLLVLLVIAPLFYSLQKSVLGVITIVNLRGALRKFKDLPKMWKVSRMDTVIWFVTMLSSALISTEIGLLIGVCFSMFCVILRTQKPKTSLLGLVEESEIFESMSAYKNLQTKPGIKIFRFVAPLYYINKECFKSALYKKTLNPVLVKAAQKKAAKRKITKETVILSGVQDEVSVQLSHDPLELQTIVIDCSAIQFLDTAGIHTLKEVRRDYEAIGIQVLLAQCNPSVRDSLARGEYCKKEEENLLFYSVYEAMAFAEESQNQKGVCIPNGLSLSSD</sequence>
<dbReference type="GeneID" id="112927406"/>
<evidence type="ECO:0000313" key="9">
    <source>
        <dbReference type="RefSeq" id="XP_025864568.2"/>
    </source>
</evidence>
<dbReference type="Pfam" id="PF01740">
    <property type="entry name" value="STAS"/>
    <property type="match status" value="1"/>
</dbReference>
<protein>
    <submittedName>
        <fullName evidence="9 10">Sulfate transporter</fullName>
    </submittedName>
</protein>
<feature type="transmembrane region" description="Helical" evidence="6">
    <location>
        <begin position="110"/>
        <end position="134"/>
    </location>
</feature>
<feature type="compositionally biased region" description="Basic and acidic residues" evidence="5">
    <location>
        <begin position="1"/>
        <end position="12"/>
    </location>
</feature>
<evidence type="ECO:0000259" key="7">
    <source>
        <dbReference type="PROSITE" id="PS50801"/>
    </source>
</evidence>
<dbReference type="Gene3D" id="3.30.750.24">
    <property type="entry name" value="STAS domain"/>
    <property type="match status" value="1"/>
</dbReference>
<dbReference type="CDD" id="cd06844">
    <property type="entry name" value="STAS"/>
    <property type="match status" value="1"/>
</dbReference>
<dbReference type="NCBIfam" id="TIGR00815">
    <property type="entry name" value="sulP"/>
    <property type="match status" value="1"/>
</dbReference>
<dbReference type="RefSeq" id="XP_072612995.1">
    <property type="nucleotide sequence ID" value="XM_072756894.1"/>
</dbReference>
<feature type="transmembrane region" description="Helical" evidence="6">
    <location>
        <begin position="140"/>
        <end position="156"/>
    </location>
</feature>
<feature type="transmembrane region" description="Helical" evidence="6">
    <location>
        <begin position="219"/>
        <end position="238"/>
    </location>
</feature>
<dbReference type="PANTHER" id="PTHR11814">
    <property type="entry name" value="SULFATE TRANSPORTER"/>
    <property type="match status" value="1"/>
</dbReference>
<keyword evidence="3 6" id="KW-1133">Transmembrane helix</keyword>
<feature type="transmembrane region" description="Helical" evidence="6">
    <location>
        <begin position="464"/>
        <end position="494"/>
    </location>
</feature>
<organism evidence="8 10">
    <name type="scientific">Vulpes vulpes</name>
    <name type="common">Red fox</name>
    <dbReference type="NCBI Taxonomy" id="9627"/>
    <lineage>
        <taxon>Eukaryota</taxon>
        <taxon>Metazoa</taxon>
        <taxon>Chordata</taxon>
        <taxon>Craniata</taxon>
        <taxon>Vertebrata</taxon>
        <taxon>Euteleostomi</taxon>
        <taxon>Mammalia</taxon>
        <taxon>Eutheria</taxon>
        <taxon>Laurasiatheria</taxon>
        <taxon>Carnivora</taxon>
        <taxon>Caniformia</taxon>
        <taxon>Canidae</taxon>
        <taxon>Vulpes</taxon>
    </lineage>
</organism>
<evidence type="ECO:0000256" key="5">
    <source>
        <dbReference type="SAM" id="MobiDB-lite"/>
    </source>
</evidence>
<dbReference type="PROSITE" id="PS01130">
    <property type="entry name" value="SLC26A"/>
    <property type="match status" value="1"/>
</dbReference>
<dbReference type="InterPro" id="IPR036513">
    <property type="entry name" value="STAS_dom_sf"/>
</dbReference>
<evidence type="ECO:0000256" key="3">
    <source>
        <dbReference type="ARBA" id="ARBA00022989"/>
    </source>
</evidence>
<evidence type="ECO:0000256" key="1">
    <source>
        <dbReference type="ARBA" id="ARBA00004141"/>
    </source>
</evidence>
<proteinExistence type="predicted"/>
<feature type="transmembrane region" description="Helical" evidence="6">
    <location>
        <begin position="381"/>
        <end position="401"/>
    </location>
</feature>
<dbReference type="InterPro" id="IPR002645">
    <property type="entry name" value="STAS_dom"/>
</dbReference>
<evidence type="ECO:0000256" key="2">
    <source>
        <dbReference type="ARBA" id="ARBA00022692"/>
    </source>
</evidence>
<feature type="compositionally biased region" description="Polar residues" evidence="5">
    <location>
        <begin position="13"/>
        <end position="27"/>
    </location>
</feature>
<dbReference type="RefSeq" id="XP_025864568.2">
    <property type="nucleotide sequence ID" value="XM_026008783.2"/>
</dbReference>
<accession>A0ABM5ADZ0</accession>
<feature type="domain" description="STAS" evidence="7">
    <location>
        <begin position="571"/>
        <end position="722"/>
    </location>
</feature>
<keyword evidence="8" id="KW-1185">Reference proteome</keyword>
<dbReference type="STRING" id="9627.ENSVVUP00000010231"/>
<keyword evidence="4 6" id="KW-0472">Membrane</keyword>
<feature type="transmembrane region" description="Helical" evidence="6">
    <location>
        <begin position="244"/>
        <end position="268"/>
    </location>
</feature>
<dbReference type="PROSITE" id="PS50801">
    <property type="entry name" value="STAS"/>
    <property type="match status" value="1"/>
</dbReference>
<evidence type="ECO:0000256" key="6">
    <source>
        <dbReference type="SAM" id="Phobius"/>
    </source>
</evidence>
<feature type="transmembrane region" description="Helical" evidence="6">
    <location>
        <begin position="515"/>
        <end position="543"/>
    </location>
</feature>
<feature type="region of interest" description="Disordered" evidence="5">
    <location>
        <begin position="1"/>
        <end position="38"/>
    </location>
</feature>
<dbReference type="SUPFAM" id="SSF52091">
    <property type="entry name" value="SpoIIaa-like"/>
    <property type="match status" value="1"/>
</dbReference>